<dbReference type="InterPro" id="IPR013785">
    <property type="entry name" value="Aldolase_TIM"/>
</dbReference>
<accession>A0A3B0Y4Q3</accession>
<dbReference type="Pfam" id="PF03102">
    <property type="entry name" value="NeuB"/>
    <property type="match status" value="1"/>
</dbReference>
<dbReference type="PANTHER" id="PTHR42966:SF1">
    <property type="entry name" value="SIALIC ACID SYNTHASE"/>
    <property type="match status" value="1"/>
</dbReference>
<gene>
    <name evidence="2" type="ORF">MNBD_GAMMA11-1568</name>
</gene>
<name>A0A3B0Y4Q3_9ZZZZ</name>
<feature type="domain" description="PseI/NeuA/B-like" evidence="1">
    <location>
        <begin position="45"/>
        <end position="253"/>
    </location>
</feature>
<proteinExistence type="predicted"/>
<dbReference type="Gene3D" id="3.20.20.70">
    <property type="entry name" value="Aldolase class I"/>
    <property type="match status" value="1"/>
</dbReference>
<dbReference type="GO" id="GO:0016051">
    <property type="term" value="P:carbohydrate biosynthetic process"/>
    <property type="evidence" value="ECO:0007669"/>
    <property type="project" value="InterPro"/>
</dbReference>
<dbReference type="EMBL" id="UOFG01000199">
    <property type="protein sequence ID" value="VAW63376.1"/>
    <property type="molecule type" value="Genomic_DNA"/>
</dbReference>
<dbReference type="GO" id="GO:0047444">
    <property type="term" value="F:N-acylneuraminate-9-phosphate synthase activity"/>
    <property type="evidence" value="ECO:0007669"/>
    <property type="project" value="TreeGrafter"/>
</dbReference>
<protein>
    <recommendedName>
        <fullName evidence="1">PseI/NeuA/B-like domain-containing protein</fullName>
    </recommendedName>
</protein>
<dbReference type="InterPro" id="IPR051690">
    <property type="entry name" value="PseI-like"/>
</dbReference>
<sequence>MKLIAETAWHHEGDFDFMKNLVTEICNKSSADIVKMHITLNYDEYMDKSHSLYELVKTWLFNEDQWCELINIVRSSKKELMLLLNDEKAIEFGTSQSPEYVEIHSVCLNDIFLLDSLKKHLNKNVKLVLGVGGTDIEEIDHAINYIKHENTLLMFGFQNFPTVYKDVNLNKVRRIMSLYSGFDFGYADHTAWDNDNNQLITLLGAASGMSFVEKHVTTKYGEERIDWSAAISIDMFNELSDKLQVLNDLNGDGELQMNQGEIAYSIFGPMKKAAVFGSNVKKGDVFSKEMIKFRRTENISDMSQINIIQAFGKVLAENVRVGQVVMHSSFE</sequence>
<evidence type="ECO:0000313" key="2">
    <source>
        <dbReference type="EMBL" id="VAW63376.1"/>
    </source>
</evidence>
<evidence type="ECO:0000259" key="1">
    <source>
        <dbReference type="Pfam" id="PF03102"/>
    </source>
</evidence>
<organism evidence="2">
    <name type="scientific">hydrothermal vent metagenome</name>
    <dbReference type="NCBI Taxonomy" id="652676"/>
    <lineage>
        <taxon>unclassified sequences</taxon>
        <taxon>metagenomes</taxon>
        <taxon>ecological metagenomes</taxon>
    </lineage>
</organism>
<dbReference type="InterPro" id="IPR013132">
    <property type="entry name" value="PseI/NeuA/B-like_N"/>
</dbReference>
<dbReference type="AlphaFoldDB" id="A0A3B0Y4Q3"/>
<reference evidence="2" key="1">
    <citation type="submission" date="2018-06" db="EMBL/GenBank/DDBJ databases">
        <authorList>
            <person name="Zhirakovskaya E."/>
        </authorList>
    </citation>
    <scope>NUCLEOTIDE SEQUENCE</scope>
</reference>
<dbReference type="PANTHER" id="PTHR42966">
    <property type="entry name" value="N-ACETYLNEURAMINATE SYNTHASE"/>
    <property type="match status" value="1"/>
</dbReference>
<dbReference type="SUPFAM" id="SSF51569">
    <property type="entry name" value="Aldolase"/>
    <property type="match status" value="1"/>
</dbReference>